<keyword evidence="1" id="KW-0472">Membrane</keyword>
<proteinExistence type="predicted"/>
<reference evidence="2" key="1">
    <citation type="submission" date="2023-07" db="EMBL/GenBank/DDBJ databases">
        <title>Chromosome-level genome assembly of Artemia franciscana.</title>
        <authorList>
            <person name="Jo E."/>
        </authorList>
    </citation>
    <scope>NUCLEOTIDE SEQUENCE</scope>
    <source>
        <tissue evidence="2">Whole body</tissue>
    </source>
</reference>
<evidence type="ECO:0000256" key="1">
    <source>
        <dbReference type="SAM" id="Phobius"/>
    </source>
</evidence>
<feature type="transmembrane region" description="Helical" evidence="1">
    <location>
        <begin position="73"/>
        <end position="93"/>
    </location>
</feature>
<gene>
    <name evidence="2" type="ORF">QYM36_013473</name>
</gene>
<protein>
    <recommendedName>
        <fullName evidence="4">Tetraspanin</fullName>
    </recommendedName>
</protein>
<dbReference type="Proteomes" id="UP001187531">
    <property type="component" value="Unassembled WGS sequence"/>
</dbReference>
<organism evidence="2 3">
    <name type="scientific">Artemia franciscana</name>
    <name type="common">Brine shrimp</name>
    <name type="synonym">Artemia sanfranciscana</name>
    <dbReference type="NCBI Taxonomy" id="6661"/>
    <lineage>
        <taxon>Eukaryota</taxon>
        <taxon>Metazoa</taxon>
        <taxon>Ecdysozoa</taxon>
        <taxon>Arthropoda</taxon>
        <taxon>Crustacea</taxon>
        <taxon>Branchiopoda</taxon>
        <taxon>Anostraca</taxon>
        <taxon>Artemiidae</taxon>
        <taxon>Artemia</taxon>
    </lineage>
</organism>
<feature type="transmembrane region" description="Helical" evidence="1">
    <location>
        <begin position="99"/>
        <end position="120"/>
    </location>
</feature>
<evidence type="ECO:0000313" key="3">
    <source>
        <dbReference type="Proteomes" id="UP001187531"/>
    </source>
</evidence>
<comment type="caution">
    <text evidence="2">The sequence shown here is derived from an EMBL/GenBank/DDBJ whole genome shotgun (WGS) entry which is preliminary data.</text>
</comment>
<evidence type="ECO:0000313" key="2">
    <source>
        <dbReference type="EMBL" id="KAK2709808.1"/>
    </source>
</evidence>
<keyword evidence="1" id="KW-0812">Transmembrane</keyword>
<keyword evidence="1" id="KW-1133">Transmembrane helix</keyword>
<dbReference type="AlphaFoldDB" id="A0AA88HED3"/>
<sequence>MFRLLSSASQSVFLCVILQRKEEYMKASRKKFIERFLKIGIFISTLSLTILILVSVFLLLYGVGISAITIWHFIGPSLLLLVLLSSAATYTLFKGGATAFMMFIFLGVINSVLVLVYGHLIPSGNSILLELSIMDIYRDAIMKQDVPGIKNVVVDDYHNVLRCCGTDNYWNPDSRVFVDFNILNKNYGYFQVPWSCCPPNGYPDPRPEWVGDKERVNYTPNRNYCDGNGTYQFACGEQLHTYFEHYKAPIKIIMGLMYAMLFCSAISMVTFGFLLDNRDWIPNNNNRVFRSHQFV</sequence>
<feature type="transmembrane region" description="Helical" evidence="1">
    <location>
        <begin position="252"/>
        <end position="275"/>
    </location>
</feature>
<feature type="transmembrane region" description="Helical" evidence="1">
    <location>
        <begin position="36"/>
        <end position="61"/>
    </location>
</feature>
<dbReference type="EMBL" id="JAVRJZ010000017">
    <property type="protein sequence ID" value="KAK2709808.1"/>
    <property type="molecule type" value="Genomic_DNA"/>
</dbReference>
<keyword evidence="3" id="KW-1185">Reference proteome</keyword>
<evidence type="ECO:0008006" key="4">
    <source>
        <dbReference type="Google" id="ProtNLM"/>
    </source>
</evidence>
<accession>A0AA88HED3</accession>
<name>A0AA88HED3_ARTSF</name>